<protein>
    <submittedName>
        <fullName evidence="2">Unannotated protein</fullName>
    </submittedName>
</protein>
<gene>
    <name evidence="2" type="ORF">UFOPK4366_00706</name>
</gene>
<feature type="compositionally biased region" description="Polar residues" evidence="1">
    <location>
        <begin position="54"/>
        <end position="67"/>
    </location>
</feature>
<proteinExistence type="predicted"/>
<reference evidence="2" key="1">
    <citation type="submission" date="2020-05" db="EMBL/GenBank/DDBJ databases">
        <authorList>
            <person name="Chiriac C."/>
            <person name="Salcher M."/>
            <person name="Ghai R."/>
            <person name="Kavagutti S V."/>
        </authorList>
    </citation>
    <scope>NUCLEOTIDE SEQUENCE</scope>
</reference>
<feature type="region of interest" description="Disordered" evidence="1">
    <location>
        <begin position="54"/>
        <end position="73"/>
    </location>
</feature>
<sequence>MTVVSFPVLFGCQSMERFVGRELLLPTPPTTNGLSRKFTKSLICIFASVNGFTSDAFSGQTNRSGSKFNGRLA</sequence>
<accession>A0A6J7UL46</accession>
<evidence type="ECO:0000256" key="1">
    <source>
        <dbReference type="SAM" id="MobiDB-lite"/>
    </source>
</evidence>
<organism evidence="2">
    <name type="scientific">freshwater metagenome</name>
    <dbReference type="NCBI Taxonomy" id="449393"/>
    <lineage>
        <taxon>unclassified sequences</taxon>
        <taxon>metagenomes</taxon>
        <taxon>ecological metagenomes</taxon>
    </lineage>
</organism>
<dbReference type="AlphaFoldDB" id="A0A6J7UL46"/>
<dbReference type="EMBL" id="CAFBQS010000127">
    <property type="protein sequence ID" value="CAB5064717.1"/>
    <property type="molecule type" value="Genomic_DNA"/>
</dbReference>
<name>A0A6J7UL46_9ZZZZ</name>
<evidence type="ECO:0000313" key="2">
    <source>
        <dbReference type="EMBL" id="CAB5064717.1"/>
    </source>
</evidence>